<evidence type="ECO:0000313" key="3">
    <source>
        <dbReference type="Proteomes" id="UP000241155"/>
    </source>
</evidence>
<sequence>MTAESMLWFRHQRHCHRSAWGHPRPSVPKPQPAQDTAEVDQ</sequence>
<dbReference type="EMBL" id="MG099936">
    <property type="protein sequence ID" value="ATW61086.1"/>
    <property type="molecule type" value="Genomic_DNA"/>
</dbReference>
<proteinExistence type="predicted"/>
<organism evidence="2 3">
    <name type="scientific">Mycobacterium phage Andies</name>
    <dbReference type="NCBI Taxonomy" id="2047834"/>
    <lineage>
        <taxon>Viruses</taxon>
        <taxon>Duplodnaviria</taxon>
        <taxon>Heunggongvirae</taxon>
        <taxon>Uroviricota</taxon>
        <taxon>Caudoviricetes</taxon>
        <taxon>Nclasvirinae</taxon>
        <taxon>Charlievirus</taxon>
        <taxon>Charlievirus Andies</taxon>
    </lineage>
</organism>
<accession>A0A2H4PFT3</accession>
<keyword evidence="3" id="KW-1185">Reference proteome</keyword>
<evidence type="ECO:0000313" key="2">
    <source>
        <dbReference type="EMBL" id="ATW61086.1"/>
    </source>
</evidence>
<dbReference type="Proteomes" id="UP000241155">
    <property type="component" value="Segment"/>
</dbReference>
<gene>
    <name evidence="2" type="ORF">SEA_ANDIES_53</name>
</gene>
<name>A0A2H4PFT3_9CAUD</name>
<reference evidence="2 3" key="1">
    <citation type="submission" date="2017-10" db="EMBL/GenBank/DDBJ databases">
        <authorList>
            <person name="Baliraine F.N."/>
            <person name="Frederick G.D."/>
            <person name="Smith J.M.A."/>
            <person name="DeJager C.S."/>
            <person name="Foster E.J."/>
            <person name="Leonard N.R."/>
            <person name="Lofgren D.R."/>
            <person name="Perez M.S."/>
            <person name="Trosen M.R."/>
            <person name="Washington J.M."/>
            <person name="Garlena R.A."/>
            <person name="Russell D.A."/>
            <person name="Pope W.H."/>
            <person name="Jacobs-Sera D."/>
            <person name="Hendrix R.W."/>
            <person name="Hatfull G.F."/>
        </authorList>
    </citation>
    <scope>NUCLEOTIDE SEQUENCE [LARGE SCALE GENOMIC DNA]</scope>
</reference>
<protein>
    <submittedName>
        <fullName evidence="2">Uncharacterized protein</fullName>
    </submittedName>
</protein>
<evidence type="ECO:0000256" key="1">
    <source>
        <dbReference type="SAM" id="MobiDB-lite"/>
    </source>
</evidence>
<feature type="region of interest" description="Disordered" evidence="1">
    <location>
        <begin position="17"/>
        <end position="41"/>
    </location>
</feature>